<evidence type="ECO:0000256" key="11">
    <source>
        <dbReference type="SAM" id="MobiDB-lite"/>
    </source>
</evidence>
<feature type="non-terminal residue" evidence="13">
    <location>
        <position position="883"/>
    </location>
</feature>
<evidence type="ECO:0000256" key="7">
    <source>
        <dbReference type="ARBA" id="ARBA00022839"/>
    </source>
</evidence>
<keyword evidence="14" id="KW-1185">Reference proteome</keyword>
<sequence>HDRRTYFPRYWSSEAVNDALKKGELFKASFCVNAYNRFEAYGRIDGLQTDVLIDGLIAQNRAVEGDTVVIAVDPPSLWPRMKGSYGSASCSSSKSDHHEALTRTQNSSGAKSKQEEEYEHAVSRISSEDGPDDGNGGGSSFEKLCSLVNLYPSKRPTGSVVAVVEKSHRRDRVVGFLCVKQYLLNRGTKKKNSRKNKIQSLKNDGFVLLAPVDPKFTKMMIPVEGLPVEVMKRLEDGDPTIESDLVAAKIVDWIEECHIPIASLVTVFGKGSDIQPQIAAILFENGINTSGFSPQVLACVPQVPWKVPQEEAESRTDLREVCIFTIDPASATDLDDALSVETLPDGHFRVGVHIADASYFVLPDTAVDIDARIRSTSVYLLRSKLSMLPPMLSDDVASLIPGESRLAVSILFDISAGGEILDHWIGRTVIRSCCKLSYESAEDIIEGRYDSHDSIAAAEDRPALYGKFEWSDVISSVRSLHEISTILRDNRYRSGAVSIETSKVAFLFDDQGFPYDTFFRERTNSDSLVEEFMLLANRTVAEVITRAYPSRALLRRHSEPNTRKLREFESFCSKHGLEAADFSSSARLHRWLECIRSEVSDDPVFCAILTSCAAKSMQLSSYVCSGDYEDSGDLKHYALGVPLYTHFTSPLRRYADILVHRTLAAVLEAEDTCTKTKNSRCCRLTGSHFDRGEVESAEAQEALSAAASKHELPSREILASAASHCNVMNLAARRVEDSTGKLYVWDLVRKKQVVHFEARVTAIGPKFMSVYIPKLAMERRIHYDEVEGLSAAWLEATSTLVLSVSSERRRRQQQQQQQQQRKKLDDVVLVAFPSDDDGVVSVESAFFPMTVRVSSTIPVAVHAVGGDDGPIDIVARLFCCSYL</sequence>
<comment type="subcellular location">
    <subcellularLocation>
        <location evidence="1">Cytoplasm</location>
    </subcellularLocation>
</comment>
<dbReference type="Proteomes" id="UP000015453">
    <property type="component" value="Unassembled WGS sequence"/>
</dbReference>
<evidence type="ECO:0000256" key="1">
    <source>
        <dbReference type="ARBA" id="ARBA00004496"/>
    </source>
</evidence>
<evidence type="ECO:0000256" key="8">
    <source>
        <dbReference type="ARBA" id="ARBA00022842"/>
    </source>
</evidence>
<keyword evidence="3" id="KW-0963">Cytoplasm</keyword>
<evidence type="ECO:0000256" key="10">
    <source>
        <dbReference type="RuleBase" id="RU003901"/>
    </source>
</evidence>
<dbReference type="Gene3D" id="2.40.50.690">
    <property type="match status" value="1"/>
</dbReference>
<accession>S8CB80</accession>
<reference evidence="13 14" key="1">
    <citation type="journal article" date="2013" name="BMC Genomics">
        <title>The miniature genome of a carnivorous plant Genlisea aurea contains a low number of genes and short non-coding sequences.</title>
        <authorList>
            <person name="Leushkin E.V."/>
            <person name="Sutormin R.A."/>
            <person name="Nabieva E.R."/>
            <person name="Penin A.A."/>
            <person name="Kondrashov A.S."/>
            <person name="Logacheva M.D."/>
        </authorList>
    </citation>
    <scope>NUCLEOTIDE SEQUENCE [LARGE SCALE GENOMIC DNA]</scope>
</reference>
<keyword evidence="5" id="KW-0479">Metal-binding</keyword>
<keyword evidence="9" id="KW-0694">RNA-binding</keyword>
<proteinExistence type="inferred from homology"/>
<dbReference type="InterPro" id="IPR033771">
    <property type="entry name" value="Rrp44_CSD1"/>
</dbReference>
<evidence type="ECO:0000256" key="4">
    <source>
        <dbReference type="ARBA" id="ARBA00022722"/>
    </source>
</evidence>
<dbReference type="GO" id="GO:0046872">
    <property type="term" value="F:metal ion binding"/>
    <property type="evidence" value="ECO:0007669"/>
    <property type="project" value="UniProtKB-KW"/>
</dbReference>
<evidence type="ECO:0000259" key="12">
    <source>
        <dbReference type="SMART" id="SM00955"/>
    </source>
</evidence>
<feature type="domain" description="RNB" evidence="12">
    <location>
        <begin position="315"/>
        <end position="669"/>
    </location>
</feature>
<feature type="non-terminal residue" evidence="13">
    <location>
        <position position="1"/>
    </location>
</feature>
<dbReference type="InterPro" id="IPR001900">
    <property type="entry name" value="RNase_II/R"/>
</dbReference>
<dbReference type="SUPFAM" id="SSF50249">
    <property type="entry name" value="Nucleic acid-binding proteins"/>
    <property type="match status" value="3"/>
</dbReference>
<evidence type="ECO:0000256" key="9">
    <source>
        <dbReference type="ARBA" id="ARBA00022884"/>
    </source>
</evidence>
<dbReference type="Pfam" id="PF17849">
    <property type="entry name" value="OB_Dis3"/>
    <property type="match status" value="1"/>
</dbReference>
<comment type="caution">
    <text evidence="13">The sequence shown here is derived from an EMBL/GenBank/DDBJ whole genome shotgun (WGS) entry which is preliminary data.</text>
</comment>
<dbReference type="AlphaFoldDB" id="S8CB80"/>
<feature type="compositionally biased region" description="Basic and acidic residues" evidence="11">
    <location>
        <begin position="112"/>
        <end position="122"/>
    </location>
</feature>
<dbReference type="PROSITE" id="PS01175">
    <property type="entry name" value="RIBONUCLEASE_II"/>
    <property type="match status" value="1"/>
</dbReference>
<feature type="region of interest" description="Disordered" evidence="11">
    <location>
        <begin position="88"/>
        <end position="138"/>
    </location>
</feature>
<evidence type="ECO:0000313" key="14">
    <source>
        <dbReference type="Proteomes" id="UP000015453"/>
    </source>
</evidence>
<dbReference type="InterPro" id="IPR041505">
    <property type="entry name" value="Dis3_CSD2"/>
</dbReference>
<protein>
    <recommendedName>
        <fullName evidence="12">RNB domain-containing protein</fullName>
    </recommendedName>
</protein>
<evidence type="ECO:0000256" key="2">
    <source>
        <dbReference type="ARBA" id="ARBA00005785"/>
    </source>
</evidence>
<keyword evidence="7" id="KW-0269">Exonuclease</keyword>
<dbReference type="Gene3D" id="2.40.50.700">
    <property type="match status" value="1"/>
</dbReference>
<keyword evidence="8" id="KW-0460">Magnesium</keyword>
<feature type="compositionally biased region" description="Polar residues" evidence="11">
    <location>
        <begin position="102"/>
        <end position="111"/>
    </location>
</feature>
<dbReference type="GO" id="GO:0000932">
    <property type="term" value="C:P-body"/>
    <property type="evidence" value="ECO:0007669"/>
    <property type="project" value="TreeGrafter"/>
</dbReference>
<keyword evidence="4" id="KW-0540">Nuclease</keyword>
<dbReference type="SMART" id="SM00955">
    <property type="entry name" value="RNB"/>
    <property type="match status" value="1"/>
</dbReference>
<evidence type="ECO:0000256" key="5">
    <source>
        <dbReference type="ARBA" id="ARBA00022723"/>
    </source>
</evidence>
<dbReference type="OrthoDB" id="372421at2759"/>
<dbReference type="GO" id="GO:0003723">
    <property type="term" value="F:RNA binding"/>
    <property type="evidence" value="ECO:0007669"/>
    <property type="project" value="UniProtKB-KW"/>
</dbReference>
<dbReference type="PANTHER" id="PTHR23355">
    <property type="entry name" value="RIBONUCLEASE"/>
    <property type="match status" value="1"/>
</dbReference>
<evidence type="ECO:0000256" key="3">
    <source>
        <dbReference type="ARBA" id="ARBA00022490"/>
    </source>
</evidence>
<dbReference type="InterPro" id="IPR012340">
    <property type="entry name" value="NA-bd_OB-fold"/>
</dbReference>
<comment type="similarity">
    <text evidence="2 10">Belongs to the RNR ribonuclease family.</text>
</comment>
<dbReference type="Pfam" id="PF17216">
    <property type="entry name" value="Rrp44_CSD1"/>
    <property type="match status" value="1"/>
</dbReference>
<dbReference type="GO" id="GO:0000175">
    <property type="term" value="F:3'-5'-RNA exonuclease activity"/>
    <property type="evidence" value="ECO:0007669"/>
    <property type="project" value="InterPro"/>
</dbReference>
<name>S8CB80_9LAMI</name>
<dbReference type="PANTHER" id="PTHR23355:SF9">
    <property type="entry name" value="DIS3-LIKE EXONUCLEASE 2"/>
    <property type="match status" value="1"/>
</dbReference>
<dbReference type="InterPro" id="IPR028591">
    <property type="entry name" value="DIS3L2"/>
</dbReference>
<dbReference type="InterPro" id="IPR050180">
    <property type="entry name" value="RNR_Ribonuclease"/>
</dbReference>
<gene>
    <name evidence="13" type="ORF">M569_10665</name>
</gene>
<dbReference type="InterPro" id="IPR022966">
    <property type="entry name" value="RNase_II/R_CS"/>
</dbReference>
<dbReference type="EMBL" id="AUSU01005032">
    <property type="protein sequence ID" value="EPS64115.1"/>
    <property type="molecule type" value="Genomic_DNA"/>
</dbReference>
<dbReference type="GO" id="GO:0006402">
    <property type="term" value="P:mRNA catabolic process"/>
    <property type="evidence" value="ECO:0007669"/>
    <property type="project" value="TreeGrafter"/>
</dbReference>
<organism evidence="13 14">
    <name type="scientific">Genlisea aurea</name>
    <dbReference type="NCBI Taxonomy" id="192259"/>
    <lineage>
        <taxon>Eukaryota</taxon>
        <taxon>Viridiplantae</taxon>
        <taxon>Streptophyta</taxon>
        <taxon>Embryophyta</taxon>
        <taxon>Tracheophyta</taxon>
        <taxon>Spermatophyta</taxon>
        <taxon>Magnoliopsida</taxon>
        <taxon>eudicotyledons</taxon>
        <taxon>Gunneridae</taxon>
        <taxon>Pentapetalae</taxon>
        <taxon>asterids</taxon>
        <taxon>lamiids</taxon>
        <taxon>Lamiales</taxon>
        <taxon>Lentibulariaceae</taxon>
        <taxon>Genlisea</taxon>
    </lineage>
</organism>
<evidence type="ECO:0000256" key="6">
    <source>
        <dbReference type="ARBA" id="ARBA00022801"/>
    </source>
</evidence>
<keyword evidence="6" id="KW-0378">Hydrolase</keyword>
<dbReference type="HAMAP" id="MF_03045">
    <property type="entry name" value="DIS3L2"/>
    <property type="match status" value="1"/>
</dbReference>
<dbReference type="Pfam" id="PF00773">
    <property type="entry name" value="RNB"/>
    <property type="match status" value="1"/>
</dbReference>
<evidence type="ECO:0000313" key="13">
    <source>
        <dbReference type="EMBL" id="EPS64115.1"/>
    </source>
</evidence>